<reference evidence="2" key="1">
    <citation type="submission" date="2013-12" db="EMBL/GenBank/DDBJ databases">
        <title>The Genome Sequence of Aphanomyces invadans NJM9701.</title>
        <authorList>
            <consortium name="The Broad Institute Genomics Platform"/>
            <person name="Russ C."/>
            <person name="Tyler B."/>
            <person name="van West P."/>
            <person name="Dieguez-Uribeondo J."/>
            <person name="Young S.K."/>
            <person name="Zeng Q."/>
            <person name="Gargeya S."/>
            <person name="Fitzgerald M."/>
            <person name="Abouelleil A."/>
            <person name="Alvarado L."/>
            <person name="Chapman S.B."/>
            <person name="Gainer-Dewar J."/>
            <person name="Goldberg J."/>
            <person name="Griggs A."/>
            <person name="Gujja S."/>
            <person name="Hansen M."/>
            <person name="Howarth C."/>
            <person name="Imamovic A."/>
            <person name="Ireland A."/>
            <person name="Larimer J."/>
            <person name="McCowan C."/>
            <person name="Murphy C."/>
            <person name="Pearson M."/>
            <person name="Poon T.W."/>
            <person name="Priest M."/>
            <person name="Roberts A."/>
            <person name="Saif S."/>
            <person name="Shea T."/>
            <person name="Sykes S."/>
            <person name="Wortman J."/>
            <person name="Nusbaum C."/>
            <person name="Birren B."/>
        </authorList>
    </citation>
    <scope>NUCLEOTIDE SEQUENCE [LARGE SCALE GENOMIC DNA]</scope>
    <source>
        <strain evidence="2">NJM9701</strain>
    </source>
</reference>
<proteinExistence type="predicted"/>
<gene>
    <name evidence="2" type="ORF">H310_08052</name>
</gene>
<organism evidence="2">
    <name type="scientific">Aphanomyces invadans</name>
    <dbReference type="NCBI Taxonomy" id="157072"/>
    <lineage>
        <taxon>Eukaryota</taxon>
        <taxon>Sar</taxon>
        <taxon>Stramenopiles</taxon>
        <taxon>Oomycota</taxon>
        <taxon>Saprolegniomycetes</taxon>
        <taxon>Saprolegniales</taxon>
        <taxon>Verrucalvaceae</taxon>
        <taxon>Aphanomyces</taxon>
    </lineage>
</organism>
<keyword evidence="1" id="KW-0472">Membrane</keyword>
<dbReference type="GeneID" id="20085102"/>
<dbReference type="VEuPathDB" id="FungiDB:H310_08052"/>
<feature type="transmembrane region" description="Helical" evidence="1">
    <location>
        <begin position="20"/>
        <end position="40"/>
    </location>
</feature>
<dbReference type="AlphaFoldDB" id="A0A024TZ87"/>
<dbReference type="RefSeq" id="XP_008871879.1">
    <property type="nucleotide sequence ID" value="XM_008873657.1"/>
</dbReference>
<sequence length="101" mass="11514">MDVAGWASKALHRHGRTLALYMWAWMAVIQIVQVAVLMQWQPRLREFLSFELACVVVDRAWCTTTTSHWNATATDFQGHEDESCLAITKHSHTKVVCTISI</sequence>
<evidence type="ECO:0000313" key="2">
    <source>
        <dbReference type="EMBL" id="ETV99323.1"/>
    </source>
</evidence>
<dbReference type="EMBL" id="KI913967">
    <property type="protein sequence ID" value="ETV99323.1"/>
    <property type="molecule type" value="Genomic_DNA"/>
</dbReference>
<keyword evidence="1" id="KW-1133">Transmembrane helix</keyword>
<name>A0A024TZ87_9STRA</name>
<evidence type="ECO:0000256" key="1">
    <source>
        <dbReference type="SAM" id="Phobius"/>
    </source>
</evidence>
<accession>A0A024TZ87</accession>
<protein>
    <submittedName>
        <fullName evidence="2">Uncharacterized protein</fullName>
    </submittedName>
</protein>
<keyword evidence="1" id="KW-0812">Transmembrane</keyword>